<comment type="caution">
    <text evidence="1">The sequence shown here is derived from an EMBL/GenBank/DDBJ whole genome shotgun (WGS) entry which is preliminary data.</text>
</comment>
<name>X1AV78_9ZZZZ</name>
<dbReference type="EMBL" id="BART01000518">
    <property type="protein sequence ID" value="GAG73182.1"/>
    <property type="molecule type" value="Genomic_DNA"/>
</dbReference>
<evidence type="ECO:0000313" key="1">
    <source>
        <dbReference type="EMBL" id="GAG73182.1"/>
    </source>
</evidence>
<organism evidence="1">
    <name type="scientific">marine sediment metagenome</name>
    <dbReference type="NCBI Taxonomy" id="412755"/>
    <lineage>
        <taxon>unclassified sequences</taxon>
        <taxon>metagenomes</taxon>
        <taxon>ecological metagenomes</taxon>
    </lineage>
</organism>
<dbReference type="AlphaFoldDB" id="X1AV78"/>
<proteinExistence type="predicted"/>
<protein>
    <submittedName>
        <fullName evidence="1">Uncharacterized protein</fullName>
    </submittedName>
</protein>
<sequence length="39" mass="4612">MLNDIWQLTYVQTVNATRISNVFYYRQTTSDGVTDPRED</sequence>
<accession>X1AV78</accession>
<feature type="non-terminal residue" evidence="1">
    <location>
        <position position="39"/>
    </location>
</feature>
<gene>
    <name evidence="1" type="ORF">S01H4_02395</name>
</gene>
<reference evidence="1" key="1">
    <citation type="journal article" date="2014" name="Front. Microbiol.">
        <title>High frequency of phylogenetically diverse reductive dehalogenase-homologous genes in deep subseafloor sedimentary metagenomes.</title>
        <authorList>
            <person name="Kawai M."/>
            <person name="Futagami T."/>
            <person name="Toyoda A."/>
            <person name="Takaki Y."/>
            <person name="Nishi S."/>
            <person name="Hori S."/>
            <person name="Arai W."/>
            <person name="Tsubouchi T."/>
            <person name="Morono Y."/>
            <person name="Uchiyama I."/>
            <person name="Ito T."/>
            <person name="Fujiyama A."/>
            <person name="Inagaki F."/>
            <person name="Takami H."/>
        </authorList>
    </citation>
    <scope>NUCLEOTIDE SEQUENCE</scope>
    <source>
        <strain evidence="1">Expedition CK06-06</strain>
    </source>
</reference>